<dbReference type="EMBL" id="GBXM01036227">
    <property type="protein sequence ID" value="JAH72350.1"/>
    <property type="molecule type" value="Transcribed_RNA"/>
</dbReference>
<evidence type="ECO:0000313" key="1">
    <source>
        <dbReference type="EMBL" id="JAH72350.1"/>
    </source>
</evidence>
<name>A0A0E9V4J6_ANGAN</name>
<reference evidence="1" key="2">
    <citation type="journal article" date="2015" name="Fish Shellfish Immunol.">
        <title>Early steps in the European eel (Anguilla anguilla)-Vibrio vulnificus interaction in the gills: Role of the RtxA13 toxin.</title>
        <authorList>
            <person name="Callol A."/>
            <person name="Pajuelo D."/>
            <person name="Ebbesson L."/>
            <person name="Teles M."/>
            <person name="MacKenzie S."/>
            <person name="Amaro C."/>
        </authorList>
    </citation>
    <scope>NUCLEOTIDE SEQUENCE</scope>
</reference>
<accession>A0A0E9V4J6</accession>
<proteinExistence type="predicted"/>
<reference evidence="1" key="1">
    <citation type="submission" date="2014-11" db="EMBL/GenBank/DDBJ databases">
        <authorList>
            <person name="Amaro Gonzalez C."/>
        </authorList>
    </citation>
    <scope>NUCLEOTIDE SEQUENCE</scope>
</reference>
<protein>
    <submittedName>
        <fullName evidence="1">Uncharacterized protein</fullName>
    </submittedName>
</protein>
<sequence length="36" mass="3975">MSIHPIVYPAIPDRVARGARADPSRHWARGNHAQVA</sequence>
<organism evidence="1">
    <name type="scientific">Anguilla anguilla</name>
    <name type="common">European freshwater eel</name>
    <name type="synonym">Muraena anguilla</name>
    <dbReference type="NCBI Taxonomy" id="7936"/>
    <lineage>
        <taxon>Eukaryota</taxon>
        <taxon>Metazoa</taxon>
        <taxon>Chordata</taxon>
        <taxon>Craniata</taxon>
        <taxon>Vertebrata</taxon>
        <taxon>Euteleostomi</taxon>
        <taxon>Actinopterygii</taxon>
        <taxon>Neopterygii</taxon>
        <taxon>Teleostei</taxon>
        <taxon>Anguilliformes</taxon>
        <taxon>Anguillidae</taxon>
        <taxon>Anguilla</taxon>
    </lineage>
</organism>
<dbReference type="AlphaFoldDB" id="A0A0E9V4J6"/>